<proteinExistence type="predicted"/>
<comment type="caution">
    <text evidence="1">The sequence shown here is derived from an EMBL/GenBank/DDBJ whole genome shotgun (WGS) entry which is preliminary data.</text>
</comment>
<feature type="non-terminal residue" evidence="1">
    <location>
        <position position="73"/>
    </location>
</feature>
<name>A0ABN7XQD0_GIGMA</name>
<gene>
    <name evidence="1" type="ORF">GMARGA_LOCUS46273</name>
</gene>
<dbReference type="Proteomes" id="UP000789901">
    <property type="component" value="Unassembled WGS sequence"/>
</dbReference>
<accession>A0ABN7XQD0</accession>
<reference evidence="1 2" key="1">
    <citation type="submission" date="2021-06" db="EMBL/GenBank/DDBJ databases">
        <authorList>
            <person name="Kallberg Y."/>
            <person name="Tangrot J."/>
            <person name="Rosling A."/>
        </authorList>
    </citation>
    <scope>NUCLEOTIDE SEQUENCE [LARGE SCALE GENOMIC DNA]</scope>
    <source>
        <strain evidence="1 2">120-4 pot B 10/14</strain>
    </source>
</reference>
<organism evidence="1 2">
    <name type="scientific">Gigaspora margarita</name>
    <dbReference type="NCBI Taxonomy" id="4874"/>
    <lineage>
        <taxon>Eukaryota</taxon>
        <taxon>Fungi</taxon>
        <taxon>Fungi incertae sedis</taxon>
        <taxon>Mucoromycota</taxon>
        <taxon>Glomeromycotina</taxon>
        <taxon>Glomeromycetes</taxon>
        <taxon>Diversisporales</taxon>
        <taxon>Gigasporaceae</taxon>
        <taxon>Gigaspora</taxon>
    </lineage>
</organism>
<evidence type="ECO:0000313" key="2">
    <source>
        <dbReference type="Proteomes" id="UP000789901"/>
    </source>
</evidence>
<keyword evidence="2" id="KW-1185">Reference proteome</keyword>
<evidence type="ECO:0000313" key="1">
    <source>
        <dbReference type="EMBL" id="CAG8857454.1"/>
    </source>
</evidence>
<dbReference type="EMBL" id="CAJVQB010171115">
    <property type="protein sequence ID" value="CAG8857454.1"/>
    <property type="molecule type" value="Genomic_DNA"/>
</dbReference>
<sequence length="73" mass="8430">SVKHYLYSLSILQNIRYKVQSRKRVNDIVKQGLITVERIEGSIRAGIKSDIHVWRWVWFCSGDGGCQRSCSGF</sequence>
<feature type="non-terminal residue" evidence="1">
    <location>
        <position position="1"/>
    </location>
</feature>
<protein>
    <submittedName>
        <fullName evidence="1">35058_t:CDS:1</fullName>
    </submittedName>
</protein>